<proteinExistence type="predicted"/>
<feature type="region of interest" description="Disordered" evidence="1">
    <location>
        <begin position="1"/>
        <end position="66"/>
    </location>
</feature>
<dbReference type="RefSeq" id="WP_345414308.1">
    <property type="nucleotide sequence ID" value="NZ_BAABGT010000024.1"/>
</dbReference>
<reference evidence="4" key="1">
    <citation type="journal article" date="2019" name="Int. J. Syst. Evol. Microbiol.">
        <title>The Global Catalogue of Microorganisms (GCM) 10K type strain sequencing project: providing services to taxonomists for standard genome sequencing and annotation.</title>
        <authorList>
            <consortium name="The Broad Institute Genomics Platform"/>
            <consortium name="The Broad Institute Genome Sequencing Center for Infectious Disease"/>
            <person name="Wu L."/>
            <person name="Ma J."/>
        </authorList>
    </citation>
    <scope>NUCLEOTIDE SEQUENCE [LARGE SCALE GENOMIC DNA]</scope>
    <source>
        <strain evidence="4">JCM 17906</strain>
    </source>
</reference>
<comment type="caution">
    <text evidence="3">The sequence shown here is derived from an EMBL/GenBank/DDBJ whole genome shotgun (WGS) entry which is preliminary data.</text>
</comment>
<accession>A0ABP8RL91</accession>
<name>A0ABP8RL91_9PSEU</name>
<sequence>MSQQSPFQPYGGQNPYGQQQPGPYQQQPQPQQYGQQWAPQQQAHQEFGFAPQQRQPHPTNVPAQLPKPKRRKWPWIVGALVLVPVLFMGGCMALLGGAATAIDNARTGGTTAVGQTLTYASGLGISASVPAPWKADNEFEVGRNEQGYESTVTVTNGTKDPVGAALISITATVAGAPAAEVYSQASFATQQIAPGQSLAIPFHFKVPKGTTGALQIAVTDSFNEPMFFTGQLR</sequence>
<dbReference type="EMBL" id="BAABGT010000024">
    <property type="protein sequence ID" value="GAA4541763.1"/>
    <property type="molecule type" value="Genomic_DNA"/>
</dbReference>
<feature type="transmembrane region" description="Helical" evidence="2">
    <location>
        <begin position="75"/>
        <end position="96"/>
    </location>
</feature>
<keyword evidence="2" id="KW-0472">Membrane</keyword>
<evidence type="ECO:0008006" key="5">
    <source>
        <dbReference type="Google" id="ProtNLM"/>
    </source>
</evidence>
<evidence type="ECO:0000313" key="4">
    <source>
        <dbReference type="Proteomes" id="UP001501598"/>
    </source>
</evidence>
<evidence type="ECO:0000313" key="3">
    <source>
        <dbReference type="EMBL" id="GAA4541763.1"/>
    </source>
</evidence>
<organism evidence="3 4">
    <name type="scientific">Pseudonocardia xishanensis</name>
    <dbReference type="NCBI Taxonomy" id="630995"/>
    <lineage>
        <taxon>Bacteria</taxon>
        <taxon>Bacillati</taxon>
        <taxon>Actinomycetota</taxon>
        <taxon>Actinomycetes</taxon>
        <taxon>Pseudonocardiales</taxon>
        <taxon>Pseudonocardiaceae</taxon>
        <taxon>Pseudonocardia</taxon>
    </lineage>
</organism>
<feature type="compositionally biased region" description="Polar residues" evidence="1">
    <location>
        <begin position="52"/>
        <end position="62"/>
    </location>
</feature>
<feature type="compositionally biased region" description="Low complexity" evidence="1">
    <location>
        <begin position="8"/>
        <end position="42"/>
    </location>
</feature>
<evidence type="ECO:0000256" key="2">
    <source>
        <dbReference type="SAM" id="Phobius"/>
    </source>
</evidence>
<dbReference type="Proteomes" id="UP001501598">
    <property type="component" value="Unassembled WGS sequence"/>
</dbReference>
<protein>
    <recommendedName>
        <fullName evidence="5">DUF4352 domain-containing protein</fullName>
    </recommendedName>
</protein>
<keyword evidence="2" id="KW-1133">Transmembrane helix</keyword>
<keyword evidence="2" id="KW-0812">Transmembrane</keyword>
<keyword evidence="4" id="KW-1185">Reference proteome</keyword>
<gene>
    <name evidence="3" type="ORF">GCM10023175_16170</name>
</gene>
<evidence type="ECO:0000256" key="1">
    <source>
        <dbReference type="SAM" id="MobiDB-lite"/>
    </source>
</evidence>